<dbReference type="NCBIfam" id="NF009875">
    <property type="entry name" value="PRK13339.1"/>
    <property type="match status" value="1"/>
</dbReference>
<proteinExistence type="inferred from homology"/>
<keyword evidence="8 9" id="KW-0560">Oxidoreductase</keyword>
<keyword evidence="11" id="KW-1185">Reference proteome</keyword>
<dbReference type="HAMAP" id="MF_00212">
    <property type="entry name" value="MQO"/>
    <property type="match status" value="1"/>
</dbReference>
<dbReference type="Proteomes" id="UP000190166">
    <property type="component" value="Unassembled WGS sequence"/>
</dbReference>
<evidence type="ECO:0000256" key="9">
    <source>
        <dbReference type="HAMAP-Rule" id="MF_00212"/>
    </source>
</evidence>
<dbReference type="Gene3D" id="3.50.50.60">
    <property type="entry name" value="FAD/NAD(P)-binding domain"/>
    <property type="match status" value="1"/>
</dbReference>
<comment type="catalytic activity">
    <reaction evidence="1 9">
        <text>(S)-malate + a quinone = a quinol + oxaloacetate</text>
        <dbReference type="Rhea" id="RHEA:46012"/>
        <dbReference type="ChEBI" id="CHEBI:15589"/>
        <dbReference type="ChEBI" id="CHEBI:16452"/>
        <dbReference type="ChEBI" id="CHEBI:24646"/>
        <dbReference type="ChEBI" id="CHEBI:132124"/>
        <dbReference type="EC" id="1.1.5.4"/>
    </reaction>
</comment>
<dbReference type="RefSeq" id="WP_079469533.1">
    <property type="nucleotide sequence ID" value="NZ_FUZZ01000001.1"/>
</dbReference>
<evidence type="ECO:0000256" key="1">
    <source>
        <dbReference type="ARBA" id="ARBA00001139"/>
    </source>
</evidence>
<dbReference type="GO" id="GO:0008924">
    <property type="term" value="F:L-malate dehydrogenase (quinone) activity"/>
    <property type="evidence" value="ECO:0007669"/>
    <property type="project" value="UniProtKB-UniRule"/>
</dbReference>
<reference evidence="10 11" key="1">
    <citation type="submission" date="2017-02" db="EMBL/GenBank/DDBJ databases">
        <authorList>
            <person name="Peterson S.W."/>
        </authorList>
    </citation>
    <scope>NUCLEOTIDE SEQUENCE [LARGE SCALE GENOMIC DNA]</scope>
    <source>
        <strain evidence="10 11">DSM 18108</strain>
    </source>
</reference>
<dbReference type="NCBIfam" id="NF003603">
    <property type="entry name" value="PRK05257.1-1"/>
    <property type="match status" value="1"/>
</dbReference>
<dbReference type="PANTHER" id="PTHR43104:SF2">
    <property type="entry name" value="L-2-HYDROXYGLUTARATE DEHYDROGENASE, MITOCHONDRIAL"/>
    <property type="match status" value="1"/>
</dbReference>
<comment type="cofactor">
    <cofactor evidence="2 9">
        <name>FAD</name>
        <dbReference type="ChEBI" id="CHEBI:57692"/>
    </cofactor>
</comment>
<comment type="pathway">
    <text evidence="3 9">Carbohydrate metabolism; tricarboxylic acid cycle; oxaloacetate from (S)-malate (quinone route): step 1/1.</text>
</comment>
<dbReference type="GO" id="GO:0006099">
    <property type="term" value="P:tricarboxylic acid cycle"/>
    <property type="evidence" value="ECO:0007669"/>
    <property type="project" value="UniProtKB-UniRule"/>
</dbReference>
<dbReference type="NCBIfam" id="TIGR01320">
    <property type="entry name" value="mal_quin_oxido"/>
    <property type="match status" value="1"/>
</dbReference>
<dbReference type="NCBIfam" id="NF003611">
    <property type="entry name" value="PRK05257.3-2"/>
    <property type="match status" value="1"/>
</dbReference>
<dbReference type="EC" id="1.1.5.4" evidence="9"/>
<sequence length="505" mass="56266">MFRSKSTAGTGPDVVLIGAGIMSATLGMLLKELEPELTIAIFERLDVAAAESSDAWNNAGTGHSAFCELNYTPQKQDGSVDIKKAVNIAEQFEVSRQFWSYLVENNIISNPHNFIQAVPHMSFVWGEENVDYLRKRYNALQQCHLFKTMEYSEDPEKLKNWMPLVMKGRDASQKVAATHMEMGTDVNFGALTRALFNHLEKMEGVSMHFNHDVRDFKKEDDGSWTIKVKNRGTREKQSINTKFVFIGAGGGSLPLLEKSDIPEGKGFGGFPVSGQWLRCNNPEIIEQHRAKVYGKASVGAPPMSVPHLDTRMIDGQRALLFGPYAGFSTKFLKNGSFMDLPLSIKANNIVPMVSAGLDNIPLTKYLIAQVRQKPEDRLEALREYFPEAKMEDWELEIAGQRVQVIKKDPEHGGILEFGTEVVSAADGSIAALLGASPGASTAVSIMLNLLKRCFNEDVQTEAWQIKLKKMIPSYGQSLLNNPALCDELRTWTTQVLELREMEMAQ</sequence>
<evidence type="ECO:0000256" key="2">
    <source>
        <dbReference type="ARBA" id="ARBA00001974"/>
    </source>
</evidence>
<dbReference type="Gene3D" id="3.30.9.10">
    <property type="entry name" value="D-Amino Acid Oxidase, subunit A, domain 2"/>
    <property type="match status" value="1"/>
</dbReference>
<evidence type="ECO:0000256" key="7">
    <source>
        <dbReference type="ARBA" id="ARBA00022827"/>
    </source>
</evidence>
<dbReference type="UniPathway" id="UPA00223">
    <property type="reaction ID" value="UER01008"/>
</dbReference>
<dbReference type="NCBIfam" id="NF003604">
    <property type="entry name" value="PRK05257.1-3"/>
    <property type="match status" value="1"/>
</dbReference>
<comment type="similarity">
    <text evidence="4 9">Belongs to the MQO family.</text>
</comment>
<evidence type="ECO:0000256" key="4">
    <source>
        <dbReference type="ARBA" id="ARBA00006389"/>
    </source>
</evidence>
<evidence type="ECO:0000256" key="8">
    <source>
        <dbReference type="ARBA" id="ARBA00023002"/>
    </source>
</evidence>
<dbReference type="NCBIfam" id="NF003609">
    <property type="entry name" value="PRK05257.2-5"/>
    <property type="match status" value="1"/>
</dbReference>
<dbReference type="InterPro" id="IPR036188">
    <property type="entry name" value="FAD/NAD-bd_sf"/>
</dbReference>
<dbReference type="NCBIfam" id="NF003608">
    <property type="entry name" value="PRK05257.2-4"/>
    <property type="match status" value="1"/>
</dbReference>
<evidence type="ECO:0000313" key="10">
    <source>
        <dbReference type="EMBL" id="SKD01906.1"/>
    </source>
</evidence>
<keyword evidence="6 9" id="KW-0285">Flavoprotein</keyword>
<dbReference type="Pfam" id="PF06039">
    <property type="entry name" value="Mqo"/>
    <property type="match status" value="1"/>
</dbReference>
<keyword evidence="5 9" id="KW-0816">Tricarboxylic acid cycle</keyword>
<gene>
    <name evidence="9" type="primary">mqo</name>
    <name evidence="10" type="ORF">SAMN05660461_2347</name>
</gene>
<dbReference type="GO" id="GO:0047545">
    <property type="term" value="F:(S)-2-hydroxyglutarate dehydrogenase activity"/>
    <property type="evidence" value="ECO:0007669"/>
    <property type="project" value="TreeGrafter"/>
</dbReference>
<dbReference type="PANTHER" id="PTHR43104">
    <property type="entry name" value="L-2-HYDROXYGLUTARATE DEHYDROGENASE, MITOCHONDRIAL"/>
    <property type="match status" value="1"/>
</dbReference>
<evidence type="ECO:0000313" key="11">
    <source>
        <dbReference type="Proteomes" id="UP000190166"/>
    </source>
</evidence>
<dbReference type="NCBIfam" id="NF003605">
    <property type="entry name" value="PRK05257.1-4"/>
    <property type="match status" value="1"/>
</dbReference>
<dbReference type="NCBIfam" id="NF003612">
    <property type="entry name" value="PRK05257.3-3"/>
    <property type="match status" value="1"/>
</dbReference>
<dbReference type="NCBIfam" id="NF003610">
    <property type="entry name" value="PRK05257.3-1"/>
    <property type="match status" value="1"/>
</dbReference>
<dbReference type="NCBIfam" id="NF003614">
    <property type="entry name" value="PRK05257.3-5"/>
    <property type="match status" value="1"/>
</dbReference>
<dbReference type="InterPro" id="IPR006231">
    <property type="entry name" value="MQO"/>
</dbReference>
<dbReference type="AlphaFoldDB" id="A0A1T5NNH9"/>
<dbReference type="SUPFAM" id="SSF51905">
    <property type="entry name" value="FAD/NAD(P)-binding domain"/>
    <property type="match status" value="1"/>
</dbReference>
<evidence type="ECO:0000256" key="6">
    <source>
        <dbReference type="ARBA" id="ARBA00022630"/>
    </source>
</evidence>
<organism evidence="10 11">
    <name type="scientific">Chitinophaga ginsengisegetis</name>
    <dbReference type="NCBI Taxonomy" id="393003"/>
    <lineage>
        <taxon>Bacteria</taxon>
        <taxon>Pseudomonadati</taxon>
        <taxon>Bacteroidota</taxon>
        <taxon>Chitinophagia</taxon>
        <taxon>Chitinophagales</taxon>
        <taxon>Chitinophagaceae</taxon>
        <taxon>Chitinophaga</taxon>
    </lineage>
</organism>
<keyword evidence="7 9" id="KW-0274">FAD</keyword>
<accession>A0A1T5NNH9</accession>
<protein>
    <recommendedName>
        <fullName evidence="9">Probable malate:quinone oxidoreductase</fullName>
        <ecNumber evidence="9">1.1.5.4</ecNumber>
    </recommendedName>
    <alternativeName>
        <fullName evidence="9">MQO</fullName>
    </alternativeName>
    <alternativeName>
        <fullName evidence="9">Malate dehydrogenase [quinone]</fullName>
    </alternativeName>
</protein>
<evidence type="ECO:0000256" key="5">
    <source>
        <dbReference type="ARBA" id="ARBA00022532"/>
    </source>
</evidence>
<dbReference type="EMBL" id="FUZZ01000001">
    <property type="protein sequence ID" value="SKD01906.1"/>
    <property type="molecule type" value="Genomic_DNA"/>
</dbReference>
<name>A0A1T5NNH9_9BACT</name>
<evidence type="ECO:0000256" key="3">
    <source>
        <dbReference type="ARBA" id="ARBA00005012"/>
    </source>
</evidence>
<dbReference type="NCBIfam" id="NF003606">
    <property type="entry name" value="PRK05257.2-1"/>
    <property type="match status" value="1"/>
</dbReference>
<dbReference type="NCBIfam" id="NF003613">
    <property type="entry name" value="PRK05257.3-4"/>
    <property type="match status" value="1"/>
</dbReference>
<dbReference type="STRING" id="393003.SAMN05660461_2347"/>